<reference evidence="5" key="1">
    <citation type="submission" date="2022-11" db="EMBL/GenBank/DDBJ databases">
        <title>High-quality draft genome sequence of Galbibacter sp. strain CMA-7.</title>
        <authorList>
            <person name="Wei L."/>
            <person name="Dong C."/>
            <person name="Shao Z."/>
        </authorList>
    </citation>
    <scope>NUCLEOTIDE SEQUENCE</scope>
    <source>
        <strain evidence="5">CMA-7</strain>
    </source>
</reference>
<accession>A0ABT6FS54</accession>
<keyword evidence="2" id="KW-0547">Nucleotide-binding</keyword>
<dbReference type="GO" id="GO:0005524">
    <property type="term" value="F:ATP binding"/>
    <property type="evidence" value="ECO:0007669"/>
    <property type="project" value="UniProtKB-KW"/>
</dbReference>
<evidence type="ECO:0000256" key="1">
    <source>
        <dbReference type="ARBA" id="ARBA00022448"/>
    </source>
</evidence>
<proteinExistence type="predicted"/>
<dbReference type="RefSeq" id="WP_277900012.1">
    <property type="nucleotide sequence ID" value="NZ_JAPMUA010000003.1"/>
</dbReference>
<dbReference type="EMBL" id="JAPMUA010000003">
    <property type="protein sequence ID" value="MDG3586075.1"/>
    <property type="molecule type" value="Genomic_DNA"/>
</dbReference>
<dbReference type="Proteomes" id="UP001153642">
    <property type="component" value="Unassembled WGS sequence"/>
</dbReference>
<dbReference type="InterPro" id="IPR027417">
    <property type="entry name" value="P-loop_NTPase"/>
</dbReference>
<keyword evidence="6" id="KW-1185">Reference proteome</keyword>
<organism evidence="5 6">
    <name type="scientific">Galbibacter pacificus</name>
    <dbReference type="NCBI Taxonomy" id="2996052"/>
    <lineage>
        <taxon>Bacteria</taxon>
        <taxon>Pseudomonadati</taxon>
        <taxon>Bacteroidota</taxon>
        <taxon>Flavobacteriia</taxon>
        <taxon>Flavobacteriales</taxon>
        <taxon>Flavobacteriaceae</taxon>
        <taxon>Galbibacter</taxon>
    </lineage>
</organism>
<keyword evidence="3 5" id="KW-0067">ATP-binding</keyword>
<evidence type="ECO:0000256" key="2">
    <source>
        <dbReference type="ARBA" id="ARBA00022741"/>
    </source>
</evidence>
<comment type="caution">
    <text evidence="5">The sequence shown here is derived from an EMBL/GenBank/DDBJ whole genome shotgun (WGS) entry which is preliminary data.</text>
</comment>
<dbReference type="InterPro" id="IPR050093">
    <property type="entry name" value="ABC_SmlMolc_Importer"/>
</dbReference>
<dbReference type="PROSITE" id="PS00211">
    <property type="entry name" value="ABC_TRANSPORTER_1"/>
    <property type="match status" value="1"/>
</dbReference>
<dbReference type="Pfam" id="PF00005">
    <property type="entry name" value="ABC_tran"/>
    <property type="match status" value="1"/>
</dbReference>
<gene>
    <name evidence="5" type="ORF">OSR52_09355</name>
</gene>
<evidence type="ECO:0000259" key="4">
    <source>
        <dbReference type="PROSITE" id="PS50893"/>
    </source>
</evidence>
<evidence type="ECO:0000313" key="5">
    <source>
        <dbReference type="EMBL" id="MDG3586075.1"/>
    </source>
</evidence>
<dbReference type="InterPro" id="IPR003439">
    <property type="entry name" value="ABC_transporter-like_ATP-bd"/>
</dbReference>
<feature type="domain" description="ABC transporter" evidence="4">
    <location>
        <begin position="2"/>
        <end position="234"/>
    </location>
</feature>
<sequence>MLEVKNVSFQYKEAPVLKNISFKLQKGEHLSIIGESGSGKSTLLKIIYGLYHLEKGTLYWGNKQLMGPNYNIVPGEDFIKYVAQDYDLMPFITVEENVGKFLSNFYLRKKKKRIAELLEVVGMTAYANTKPTELSGGQQQRVAIAKALANKPELLLLDEPFSNIDNFKKNRLRRDLFTYLKSQNITCITATHDNTDSLAYANATMVLKAGKKVDFNNPKELYQRPKNRYVASLFGEVNEIAMNQLIEGDSSTKKILLYPHELKVIPTSIFKVKVKTCYFQGSHYLIEAKRKRKTIYFNHPKALPIEKEISLSILKNN</sequence>
<name>A0ABT6FS54_9FLAO</name>
<dbReference type="Gene3D" id="3.40.50.300">
    <property type="entry name" value="P-loop containing nucleotide triphosphate hydrolases"/>
    <property type="match status" value="1"/>
</dbReference>
<dbReference type="PANTHER" id="PTHR42781:SF4">
    <property type="entry name" value="SPERMIDINE_PUTRESCINE IMPORT ATP-BINDING PROTEIN POTA"/>
    <property type="match status" value="1"/>
</dbReference>
<dbReference type="InterPro" id="IPR003593">
    <property type="entry name" value="AAA+_ATPase"/>
</dbReference>
<protein>
    <submittedName>
        <fullName evidence="5">ABC transporter ATP-binding protein</fullName>
    </submittedName>
</protein>
<dbReference type="SUPFAM" id="SSF52540">
    <property type="entry name" value="P-loop containing nucleoside triphosphate hydrolases"/>
    <property type="match status" value="1"/>
</dbReference>
<dbReference type="SMART" id="SM00382">
    <property type="entry name" value="AAA"/>
    <property type="match status" value="1"/>
</dbReference>
<evidence type="ECO:0000313" key="6">
    <source>
        <dbReference type="Proteomes" id="UP001153642"/>
    </source>
</evidence>
<dbReference type="PANTHER" id="PTHR42781">
    <property type="entry name" value="SPERMIDINE/PUTRESCINE IMPORT ATP-BINDING PROTEIN POTA"/>
    <property type="match status" value="1"/>
</dbReference>
<keyword evidence="1" id="KW-0813">Transport</keyword>
<dbReference type="PROSITE" id="PS50893">
    <property type="entry name" value="ABC_TRANSPORTER_2"/>
    <property type="match status" value="1"/>
</dbReference>
<dbReference type="InterPro" id="IPR017871">
    <property type="entry name" value="ABC_transporter-like_CS"/>
</dbReference>
<evidence type="ECO:0000256" key="3">
    <source>
        <dbReference type="ARBA" id="ARBA00022840"/>
    </source>
</evidence>